<dbReference type="Proteomes" id="UP001597173">
    <property type="component" value="Unassembled WGS sequence"/>
</dbReference>
<dbReference type="RefSeq" id="WP_374838432.1">
    <property type="nucleotide sequence ID" value="NZ_JBHEEW010000007.1"/>
</dbReference>
<name>A0ABW3YWG1_MYCRA</name>
<evidence type="ECO:0000313" key="3">
    <source>
        <dbReference type="Proteomes" id="UP001597173"/>
    </source>
</evidence>
<feature type="signal peptide" evidence="1">
    <location>
        <begin position="1"/>
        <end position="19"/>
    </location>
</feature>
<sequence length="117" mass="12203">MLRFTISGIAAILCSNAVAGEFFPSDYSPNEDAVIKTLRIEKDGSYRQVVVAIANRSSKPFNANYGCTLLDSAGSPFDATGGAVNAVPPGQEVISKTISFQADAAGAACRIELVISD</sequence>
<gene>
    <name evidence="2" type="ORF">ACFQ33_10230</name>
</gene>
<evidence type="ECO:0000313" key="2">
    <source>
        <dbReference type="EMBL" id="MFD1328267.1"/>
    </source>
</evidence>
<comment type="caution">
    <text evidence="2">The sequence shown here is derived from an EMBL/GenBank/DDBJ whole genome shotgun (WGS) entry which is preliminary data.</text>
</comment>
<dbReference type="EMBL" id="JBHTNF010000005">
    <property type="protein sequence ID" value="MFD1328267.1"/>
    <property type="molecule type" value="Genomic_DNA"/>
</dbReference>
<reference evidence="3" key="1">
    <citation type="journal article" date="2019" name="Int. J. Syst. Evol. Microbiol.">
        <title>The Global Catalogue of Microorganisms (GCM) 10K type strain sequencing project: providing services to taxonomists for standard genome sequencing and annotation.</title>
        <authorList>
            <consortium name="The Broad Institute Genomics Platform"/>
            <consortium name="The Broad Institute Genome Sequencing Center for Infectious Disease"/>
            <person name="Wu L."/>
            <person name="Ma J."/>
        </authorList>
    </citation>
    <scope>NUCLEOTIDE SEQUENCE [LARGE SCALE GENOMIC DNA]</scope>
    <source>
        <strain evidence="3">CCUG 55609</strain>
    </source>
</reference>
<feature type="chain" id="PRO_5046793702" description="DUF2141 domain-containing protein" evidence="1">
    <location>
        <begin position="20"/>
        <end position="117"/>
    </location>
</feature>
<organism evidence="2 3">
    <name type="scientific">Mycoplana ramosa</name>
    <name type="common">Mycoplana bullata</name>
    <dbReference type="NCBI Taxonomy" id="40837"/>
    <lineage>
        <taxon>Bacteria</taxon>
        <taxon>Pseudomonadati</taxon>
        <taxon>Pseudomonadota</taxon>
        <taxon>Alphaproteobacteria</taxon>
        <taxon>Hyphomicrobiales</taxon>
        <taxon>Rhizobiaceae</taxon>
        <taxon>Mycoplana</taxon>
    </lineage>
</organism>
<evidence type="ECO:0000256" key="1">
    <source>
        <dbReference type="SAM" id="SignalP"/>
    </source>
</evidence>
<proteinExistence type="predicted"/>
<keyword evidence="1" id="KW-0732">Signal</keyword>
<accession>A0ABW3YWG1</accession>
<evidence type="ECO:0008006" key="4">
    <source>
        <dbReference type="Google" id="ProtNLM"/>
    </source>
</evidence>
<keyword evidence="3" id="KW-1185">Reference proteome</keyword>
<protein>
    <recommendedName>
        <fullName evidence="4">DUF2141 domain-containing protein</fullName>
    </recommendedName>
</protein>